<dbReference type="GO" id="GO:0006310">
    <property type="term" value="P:DNA recombination"/>
    <property type="evidence" value="ECO:0007669"/>
    <property type="project" value="InterPro"/>
</dbReference>
<dbReference type="SUPFAM" id="SSF56091">
    <property type="entry name" value="DNA ligase/mRNA capping enzyme, catalytic domain"/>
    <property type="match status" value="1"/>
</dbReference>
<dbReference type="GO" id="GO:0006260">
    <property type="term" value="P:DNA replication"/>
    <property type="evidence" value="ECO:0007669"/>
    <property type="project" value="UniProtKB-KW"/>
</dbReference>
<dbReference type="Gene3D" id="2.40.50.140">
    <property type="entry name" value="Nucleic acid-binding proteins"/>
    <property type="match status" value="1"/>
</dbReference>
<keyword evidence="6" id="KW-0227">DNA damage</keyword>
<dbReference type="PANTHER" id="PTHR47810">
    <property type="entry name" value="DNA LIGASE"/>
    <property type="match status" value="1"/>
</dbReference>
<dbReference type="InterPro" id="IPR012310">
    <property type="entry name" value="DNA_ligase_ATP-dep_cent"/>
</dbReference>
<evidence type="ECO:0000256" key="5">
    <source>
        <dbReference type="ARBA" id="ARBA00022705"/>
    </source>
</evidence>
<dbReference type="PROSITE" id="PS50160">
    <property type="entry name" value="DNA_LIGASE_A3"/>
    <property type="match status" value="1"/>
</dbReference>
<evidence type="ECO:0000259" key="8">
    <source>
        <dbReference type="PROSITE" id="PS50160"/>
    </source>
</evidence>
<evidence type="ECO:0000256" key="6">
    <source>
        <dbReference type="ARBA" id="ARBA00022763"/>
    </source>
</evidence>
<dbReference type="GO" id="GO:0003910">
    <property type="term" value="F:DNA ligase (ATP) activity"/>
    <property type="evidence" value="ECO:0007669"/>
    <property type="project" value="InterPro"/>
</dbReference>
<evidence type="ECO:0000313" key="10">
    <source>
        <dbReference type="Proteomes" id="UP000276370"/>
    </source>
</evidence>
<dbReference type="GO" id="GO:0006281">
    <property type="term" value="P:DNA repair"/>
    <property type="evidence" value="ECO:0007669"/>
    <property type="project" value="UniProtKB-KW"/>
</dbReference>
<dbReference type="Gene3D" id="3.30.470.30">
    <property type="entry name" value="DNA ligase/mRNA capping enzyme"/>
    <property type="match status" value="1"/>
</dbReference>
<keyword evidence="4 9" id="KW-0436">Ligase</keyword>
<dbReference type="GO" id="GO:0005524">
    <property type="term" value="F:ATP binding"/>
    <property type="evidence" value="ECO:0007669"/>
    <property type="project" value="InterPro"/>
</dbReference>
<protein>
    <recommendedName>
        <fullName evidence="3">DNA ligase</fullName>
    </recommendedName>
</protein>
<evidence type="ECO:0000256" key="1">
    <source>
        <dbReference type="ARBA" id="ARBA00001968"/>
    </source>
</evidence>
<comment type="cofactor">
    <cofactor evidence="1">
        <name>a divalent metal cation</name>
        <dbReference type="ChEBI" id="CHEBI:60240"/>
    </cofactor>
</comment>
<comment type="similarity">
    <text evidence="2">Belongs to the ATP-dependent DNA ligase family.</text>
</comment>
<evidence type="ECO:0000256" key="4">
    <source>
        <dbReference type="ARBA" id="ARBA00022598"/>
    </source>
</evidence>
<name>A0A3G8F1U4_9CAUD</name>
<sequence>MASVKVMKGVPFTEERLKKWLAEDGVVLIQTKRDEFRCMVKVEDTGVTYTSASGKPLYNIHKAFDSLFLLMYQEYGLTVFDCGVSVNDSFDLTRRVLKASKKVYDCRGREVYRIEDGPKKARELVYEGTLELAFWLYDLPELSDRDFLSRLATMRSLAQLAGNSVYVPSTVMAHSLQEVYDHFECMVAASFEGSMVKRLDFRYVYSRTTDWMKLKPEAEADGQITGYTEGKGEFEGLVGSLEITCEDGSTTAISGITLELRRAISANRDKYLGHWVEFKYMQRDSAGGYRHPRFFRFHPDK</sequence>
<keyword evidence="10" id="KW-1185">Reference proteome</keyword>
<dbReference type="InterPro" id="IPR012340">
    <property type="entry name" value="NA-bd_OB-fold"/>
</dbReference>
<accession>A0A3G8F1U4</accession>
<evidence type="ECO:0000256" key="2">
    <source>
        <dbReference type="ARBA" id="ARBA00007572"/>
    </source>
</evidence>
<dbReference type="InterPro" id="IPR029319">
    <property type="entry name" value="DNA_ligase_OB"/>
</dbReference>
<dbReference type="EMBL" id="MK053931">
    <property type="protein sequence ID" value="AZF88081.1"/>
    <property type="molecule type" value="Genomic_DNA"/>
</dbReference>
<keyword evidence="7" id="KW-0234">DNA repair</keyword>
<evidence type="ECO:0000313" key="9">
    <source>
        <dbReference type="EMBL" id="AZF88081.1"/>
    </source>
</evidence>
<feature type="domain" description="ATP-dependent DNA ligase family profile" evidence="8">
    <location>
        <begin position="136"/>
        <end position="247"/>
    </location>
</feature>
<keyword evidence="5" id="KW-0235">DNA replication</keyword>
<evidence type="ECO:0000256" key="3">
    <source>
        <dbReference type="ARBA" id="ARBA00013308"/>
    </source>
</evidence>
<dbReference type="SUPFAM" id="SSF50249">
    <property type="entry name" value="Nucleic acid-binding proteins"/>
    <property type="match status" value="1"/>
</dbReference>
<dbReference type="PANTHER" id="PTHR47810:SF1">
    <property type="entry name" value="DNA LIGASE B"/>
    <property type="match status" value="1"/>
</dbReference>
<dbReference type="Proteomes" id="UP000276370">
    <property type="component" value="Segment"/>
</dbReference>
<reference evidence="9" key="1">
    <citation type="submission" date="2018-10" db="EMBL/GenBank/DDBJ databases">
        <authorList>
            <person name="Shneider M.M."/>
            <person name="Kabilov M.R."/>
            <person name="Miroshnikov K.A."/>
        </authorList>
    </citation>
    <scope>NUCLEOTIDE SEQUENCE [LARGE SCALE GENOMIC DNA]</scope>
</reference>
<gene>
    <name evidence="9" type="ORF">Arno160_gp19</name>
</gene>
<dbReference type="InterPro" id="IPR050326">
    <property type="entry name" value="NAD_dep_DNA_ligaseB"/>
</dbReference>
<organism evidence="9 10">
    <name type="scientific">Pectobacterium phage Arno160</name>
    <dbReference type="NCBI Taxonomy" id="2488835"/>
    <lineage>
        <taxon>Viruses</taxon>
        <taxon>Duplodnaviria</taxon>
        <taxon>Heunggongvirae</taxon>
        <taxon>Uroviricota</taxon>
        <taxon>Caudoviricetes</taxon>
        <taxon>Autographivirales</taxon>
        <taxon>Autonotataviridae</taxon>
        <taxon>Melnykvirinae</taxon>
        <taxon>Wanjuvirus</taxon>
        <taxon>Wanjuvirus arno160</taxon>
    </lineage>
</organism>
<dbReference type="Pfam" id="PF14743">
    <property type="entry name" value="DNA_ligase_OB_2"/>
    <property type="match status" value="1"/>
</dbReference>
<proteinExistence type="inferred from homology"/>
<evidence type="ECO:0000256" key="7">
    <source>
        <dbReference type="ARBA" id="ARBA00023204"/>
    </source>
</evidence>